<proteinExistence type="predicted"/>
<evidence type="ECO:0000313" key="3">
    <source>
        <dbReference type="Proteomes" id="UP001321473"/>
    </source>
</evidence>
<dbReference type="EMBL" id="JARKHS020033953">
    <property type="protein sequence ID" value="KAK8758589.1"/>
    <property type="molecule type" value="Genomic_DNA"/>
</dbReference>
<name>A0AAQ4D7Z9_AMBAM</name>
<dbReference type="Proteomes" id="UP001321473">
    <property type="component" value="Unassembled WGS sequence"/>
</dbReference>
<sequence length="83" mass="9139">MLFETRTYSSTTKSEVAYRELEKALSFPAPRLGGGSGSNTGITDTPHAARVPTCDAPRSLGESWETPNVRVSFQHHFRDTLGR</sequence>
<evidence type="ECO:0000256" key="1">
    <source>
        <dbReference type="SAM" id="MobiDB-lite"/>
    </source>
</evidence>
<evidence type="ECO:0000313" key="2">
    <source>
        <dbReference type="EMBL" id="KAK8758589.1"/>
    </source>
</evidence>
<keyword evidence="3" id="KW-1185">Reference proteome</keyword>
<gene>
    <name evidence="2" type="ORF">V5799_003778</name>
</gene>
<reference evidence="2 3" key="1">
    <citation type="journal article" date="2023" name="Arcadia Sci">
        <title>De novo assembly of a long-read Amblyomma americanum tick genome.</title>
        <authorList>
            <person name="Chou S."/>
            <person name="Poskanzer K.E."/>
            <person name="Rollins M."/>
            <person name="Thuy-Boun P.S."/>
        </authorList>
    </citation>
    <scope>NUCLEOTIDE SEQUENCE [LARGE SCALE GENOMIC DNA]</scope>
    <source>
        <strain evidence="2">F_SG_1</strain>
        <tissue evidence="2">Salivary glands</tissue>
    </source>
</reference>
<dbReference type="AlphaFoldDB" id="A0AAQ4D7Z9"/>
<feature type="region of interest" description="Disordered" evidence="1">
    <location>
        <begin position="27"/>
        <end position="63"/>
    </location>
</feature>
<accession>A0AAQ4D7Z9</accession>
<comment type="caution">
    <text evidence="2">The sequence shown here is derived from an EMBL/GenBank/DDBJ whole genome shotgun (WGS) entry which is preliminary data.</text>
</comment>
<protein>
    <submittedName>
        <fullName evidence="2">Uncharacterized protein</fullName>
    </submittedName>
</protein>
<organism evidence="2 3">
    <name type="scientific">Amblyomma americanum</name>
    <name type="common">Lone star tick</name>
    <dbReference type="NCBI Taxonomy" id="6943"/>
    <lineage>
        <taxon>Eukaryota</taxon>
        <taxon>Metazoa</taxon>
        <taxon>Ecdysozoa</taxon>
        <taxon>Arthropoda</taxon>
        <taxon>Chelicerata</taxon>
        <taxon>Arachnida</taxon>
        <taxon>Acari</taxon>
        <taxon>Parasitiformes</taxon>
        <taxon>Ixodida</taxon>
        <taxon>Ixodoidea</taxon>
        <taxon>Ixodidae</taxon>
        <taxon>Amblyomminae</taxon>
        <taxon>Amblyomma</taxon>
    </lineage>
</organism>